<dbReference type="OrthoDB" id="245989at2759"/>
<accession>A0A9P4YT14</accession>
<feature type="compositionally biased region" description="Basic and acidic residues" evidence="9">
    <location>
        <begin position="12"/>
        <end position="21"/>
    </location>
</feature>
<feature type="domain" description="ABC transporter" evidence="11">
    <location>
        <begin position="792"/>
        <end position="1034"/>
    </location>
</feature>
<feature type="compositionally biased region" description="Polar residues" evidence="9">
    <location>
        <begin position="777"/>
        <end position="789"/>
    </location>
</feature>
<dbReference type="InterPro" id="IPR034001">
    <property type="entry name" value="ABCG_PDR_1"/>
</dbReference>
<dbReference type="PANTHER" id="PTHR19241">
    <property type="entry name" value="ATP-BINDING CASSETTE TRANSPORTER"/>
    <property type="match status" value="1"/>
</dbReference>
<feature type="transmembrane region" description="Helical" evidence="10">
    <location>
        <begin position="580"/>
        <end position="601"/>
    </location>
</feature>
<dbReference type="SUPFAM" id="SSF52540">
    <property type="entry name" value="P-loop containing nucleoside triphosphate hydrolases"/>
    <property type="match status" value="2"/>
</dbReference>
<feature type="region of interest" description="Disordered" evidence="9">
    <location>
        <begin position="763"/>
        <end position="789"/>
    </location>
</feature>
<dbReference type="PROSITE" id="PS50893">
    <property type="entry name" value="ABC_TRANSPORTER_2"/>
    <property type="match status" value="2"/>
</dbReference>
<feature type="transmembrane region" description="Helical" evidence="10">
    <location>
        <begin position="1390"/>
        <end position="1409"/>
    </location>
</feature>
<feature type="transmembrane region" description="Helical" evidence="10">
    <location>
        <begin position="613"/>
        <end position="633"/>
    </location>
</feature>
<evidence type="ECO:0000256" key="10">
    <source>
        <dbReference type="SAM" id="Phobius"/>
    </source>
</evidence>
<gene>
    <name evidence="12" type="ORF">GMORB2_2244</name>
</gene>
<dbReference type="InterPro" id="IPR010929">
    <property type="entry name" value="PDR_CDR_ABC"/>
</dbReference>
<evidence type="ECO:0000256" key="6">
    <source>
        <dbReference type="ARBA" id="ARBA00022840"/>
    </source>
</evidence>
<proteinExistence type="inferred from homology"/>
<dbReference type="GeneID" id="55968474"/>
<dbReference type="InterPro" id="IPR013525">
    <property type="entry name" value="ABC2_TM"/>
</dbReference>
<evidence type="ECO:0000256" key="4">
    <source>
        <dbReference type="ARBA" id="ARBA00022692"/>
    </source>
</evidence>
<feature type="transmembrane region" description="Helical" evidence="10">
    <location>
        <begin position="1192"/>
        <end position="1217"/>
    </location>
</feature>
<dbReference type="Proteomes" id="UP000749293">
    <property type="component" value="Unassembled WGS sequence"/>
</dbReference>
<name>A0A9P4YT14_9HYPO</name>
<dbReference type="Gene3D" id="3.40.50.300">
    <property type="entry name" value="P-loop containing nucleotide triphosphate hydrolases"/>
    <property type="match status" value="2"/>
</dbReference>
<sequence length="1420" mass="157780">MGGNAVPGAVARAEEPVEHYYPEGSTDAGNEKNDGDVSPPSGEADEELDDAETALSKRLTLSFKGLTVGVTAPDQALGDNLWSSVDPRQLIRLVAPGKPSLRTILRNVSGQVQPGEMVGSPLPPLNFTCKRLFSNKTKHQQLLVLGRPGSGCTSLLRVLSNHRESFQEVTGETHYGSMNHVEAKKFRQHIVMNTEDDIHFPSLTVNRAMKFALRNKVPRDRPEELANKGTYISKTRDSILESLGIHHTRKTRVGDEFIRGVSGGERKRVSLAEVMASQSPVQLWDQPTRGLDSKTALEFSKTLRRYADEDGKTIVLTTYQAGNGIFDQFDKVLVLADGRVTYYGPRAASRQYFEQMGFVCPKGANIADFLTSMTVKTERIVAPGYEGRVPETPQEFEAAYQASSLCAQMAASFQSPAELGAQVDDLRIATEKEKRLRSLGLLPRSVYTAGMTEQVYNATIRQFQIMMGDPMSLAIKIVSAIIQALVCGSLFYDLPSTSESIFRRPGVLYFPVLYFLLEGLSETVGSFKGRPILARQKRLAFFRPTAFCIANAITDLPVVFVQVTCFSLILYFMASLQMNAGKFFTFFIIVFVNNVSFAQMFRCIGALFSSFGTASQLSGLLSTVAFVYGGYLIPFDKMHPWFKWIFYLNPASYAFESLMANEFQGLKLQCVAPQLVPFGDGYGNDTEFAGCTVAGSDASGVIDGLEYIRLQYGFSYSHVWRGFGVIVALWIFFIALTSLAFELKSSHGGSSVLLYKRGKHESHRIQDPEKASDSESSKSLGAPNQTGRQSTFTWHDLDYYVKAGGSQKQLLNKIFGFVKPGNLTALMGASGAGKTTLLDVLAQRKDAGEIRGSILVDGKPQGISFQRTTGYCEQMDVHEPTATVKEALIFSAVLRQPYDVPYSDKLDYVERIIDLLELRDLCDALIGVPGAGLSVEQRKRVTLGVELVAKPTLLFLDEPTSGLDGQSAYNIIRFLRKLVEGGQAVLCTIHQPSAVLFEAFDSVLLLAKGGRMAYFGETGKDSCTLLDYFARNGAPCAEDVNPAEHMVEVIQGMKGSQVDWVDVWNKSPEREKAFATLESLNRQASTEAEADEGPSFAAPKLFQLRTVLHRSMVQLWRSPDYVWNKITLHAFTALFSGFTFWMLDDGTFSLQLRLFSIFNFIFVCPGCISQMQPYFLRNRDIFETREKKSKTYHWVAFIGAQALSEIPYLIICATVYFGCWYFTCGFPVAAHVSGHVYLQMIFYEFLYTSIGQAIAAYAINDYFAAVMNPLILGAGLVSFAGVVAPYSDMQPFWKYWLYWLDPFHYLMGGLFGTVVWDVDVTCKAEELTTFKVPSGQTCGQYMADFLRDNAGYVVDRQAVGECSYCPFATGAEYAQTFNLKEAYYPWRDTGITALFCLSSYGLVFLMMKLRSKKTKSARME</sequence>
<reference evidence="12" key="1">
    <citation type="submission" date="2020-03" db="EMBL/GenBank/DDBJ databases">
        <title>Site-based positive gene gene selection in Geosmithia morbida across the United States reveals a broad range of putative effectors and factors for local host and environmental adapation.</title>
        <authorList>
            <person name="Onufrak A."/>
            <person name="Murdoch R.W."/>
            <person name="Gazis R."/>
            <person name="Huff M."/>
            <person name="Staton M."/>
            <person name="Klingeman W."/>
            <person name="Hadziabdic D."/>
        </authorList>
    </citation>
    <scope>NUCLEOTIDE SEQUENCE</scope>
    <source>
        <strain evidence="12">1262</strain>
    </source>
</reference>
<keyword evidence="5" id="KW-0547">Nucleotide-binding</keyword>
<dbReference type="CDD" id="cd03232">
    <property type="entry name" value="ABCG_PDR_domain2"/>
    <property type="match status" value="1"/>
</dbReference>
<keyword evidence="13" id="KW-1185">Reference proteome</keyword>
<dbReference type="InterPro" id="IPR027417">
    <property type="entry name" value="P-loop_NTPase"/>
</dbReference>
<evidence type="ECO:0000256" key="9">
    <source>
        <dbReference type="SAM" id="MobiDB-lite"/>
    </source>
</evidence>
<evidence type="ECO:0000313" key="12">
    <source>
        <dbReference type="EMBL" id="KAF4121282.1"/>
    </source>
</evidence>
<keyword evidence="8 10" id="KW-0472">Membrane</keyword>
<feature type="transmembrane region" description="Helical" evidence="10">
    <location>
        <begin position="1122"/>
        <end position="1142"/>
    </location>
</feature>
<dbReference type="GO" id="GO:0016887">
    <property type="term" value="F:ATP hydrolysis activity"/>
    <property type="evidence" value="ECO:0007669"/>
    <property type="project" value="InterPro"/>
</dbReference>
<dbReference type="PROSITE" id="PS00211">
    <property type="entry name" value="ABC_TRANSPORTER_1"/>
    <property type="match status" value="1"/>
</dbReference>
<evidence type="ECO:0000259" key="11">
    <source>
        <dbReference type="PROSITE" id="PS50893"/>
    </source>
</evidence>
<feature type="transmembrane region" description="Helical" evidence="10">
    <location>
        <begin position="1266"/>
        <end position="1287"/>
    </location>
</feature>
<dbReference type="Pfam" id="PF06422">
    <property type="entry name" value="PDR_CDR"/>
    <property type="match status" value="1"/>
</dbReference>
<dbReference type="Pfam" id="PF19055">
    <property type="entry name" value="ABC2_membrane_7"/>
    <property type="match status" value="1"/>
</dbReference>
<dbReference type="InterPro" id="IPR003439">
    <property type="entry name" value="ABC_transporter-like_ATP-bd"/>
</dbReference>
<dbReference type="CDD" id="cd03233">
    <property type="entry name" value="ABCG_PDR_domain1"/>
    <property type="match status" value="1"/>
</dbReference>
<dbReference type="EMBL" id="JAANYQ010000013">
    <property type="protein sequence ID" value="KAF4121282.1"/>
    <property type="molecule type" value="Genomic_DNA"/>
</dbReference>
<evidence type="ECO:0000256" key="3">
    <source>
        <dbReference type="ARBA" id="ARBA00022448"/>
    </source>
</evidence>
<dbReference type="GO" id="GO:0005524">
    <property type="term" value="F:ATP binding"/>
    <property type="evidence" value="ECO:0007669"/>
    <property type="project" value="UniProtKB-KW"/>
</dbReference>
<dbReference type="RefSeq" id="XP_035319934.1">
    <property type="nucleotide sequence ID" value="XM_035464224.1"/>
</dbReference>
<keyword evidence="4 10" id="KW-0812">Transmembrane</keyword>
<evidence type="ECO:0000256" key="5">
    <source>
        <dbReference type="ARBA" id="ARBA00022741"/>
    </source>
</evidence>
<dbReference type="Pfam" id="PF00005">
    <property type="entry name" value="ABC_tran"/>
    <property type="match status" value="2"/>
</dbReference>
<dbReference type="InterPro" id="IPR003593">
    <property type="entry name" value="AAA+_ATPase"/>
</dbReference>
<keyword evidence="7 10" id="KW-1133">Transmembrane helix</keyword>
<feature type="compositionally biased region" description="Basic and acidic residues" evidence="9">
    <location>
        <begin position="763"/>
        <end position="776"/>
    </location>
</feature>
<comment type="subcellular location">
    <subcellularLocation>
        <location evidence="1">Membrane</location>
        <topology evidence="1">Multi-pass membrane protein</topology>
    </subcellularLocation>
</comment>
<evidence type="ECO:0000256" key="1">
    <source>
        <dbReference type="ARBA" id="ARBA00004141"/>
    </source>
</evidence>
<dbReference type="InterPro" id="IPR034003">
    <property type="entry name" value="ABCG_PDR_2"/>
</dbReference>
<dbReference type="InterPro" id="IPR017871">
    <property type="entry name" value="ABC_transporter-like_CS"/>
</dbReference>
<dbReference type="GO" id="GO:0016020">
    <property type="term" value="C:membrane"/>
    <property type="evidence" value="ECO:0007669"/>
    <property type="project" value="UniProtKB-SubCell"/>
</dbReference>
<comment type="similarity">
    <text evidence="2">Belongs to the ABC transporter superfamily. ABCG family. PDR (TC 3.A.1.205) subfamily.</text>
</comment>
<feature type="transmembrane region" description="Helical" evidence="10">
    <location>
        <begin position="473"/>
        <end position="492"/>
    </location>
</feature>
<organism evidence="12 13">
    <name type="scientific">Geosmithia morbida</name>
    <dbReference type="NCBI Taxonomy" id="1094350"/>
    <lineage>
        <taxon>Eukaryota</taxon>
        <taxon>Fungi</taxon>
        <taxon>Dikarya</taxon>
        <taxon>Ascomycota</taxon>
        <taxon>Pezizomycotina</taxon>
        <taxon>Sordariomycetes</taxon>
        <taxon>Hypocreomycetidae</taxon>
        <taxon>Hypocreales</taxon>
        <taxon>Bionectriaceae</taxon>
        <taxon>Geosmithia</taxon>
    </lineage>
</organism>
<evidence type="ECO:0000256" key="7">
    <source>
        <dbReference type="ARBA" id="ARBA00022989"/>
    </source>
</evidence>
<feature type="domain" description="ABC transporter" evidence="11">
    <location>
        <begin position="85"/>
        <end position="362"/>
    </location>
</feature>
<dbReference type="SMART" id="SM00382">
    <property type="entry name" value="AAA"/>
    <property type="match status" value="2"/>
</dbReference>
<dbReference type="FunFam" id="3.40.50.300:FF:000054">
    <property type="entry name" value="ABC multidrug transporter atrF"/>
    <property type="match status" value="1"/>
</dbReference>
<feature type="transmembrane region" description="Helical" evidence="10">
    <location>
        <begin position="719"/>
        <end position="741"/>
    </location>
</feature>
<dbReference type="Pfam" id="PF01061">
    <property type="entry name" value="ABC2_membrane"/>
    <property type="match status" value="2"/>
</dbReference>
<evidence type="ECO:0000256" key="8">
    <source>
        <dbReference type="ARBA" id="ARBA00023136"/>
    </source>
</evidence>
<evidence type="ECO:0000256" key="2">
    <source>
        <dbReference type="ARBA" id="ARBA00006012"/>
    </source>
</evidence>
<evidence type="ECO:0000313" key="13">
    <source>
        <dbReference type="Proteomes" id="UP000749293"/>
    </source>
</evidence>
<feature type="transmembrane region" description="Helical" evidence="10">
    <location>
        <begin position="1237"/>
        <end position="1259"/>
    </location>
</feature>
<dbReference type="GO" id="GO:0140359">
    <property type="term" value="F:ABC-type transporter activity"/>
    <property type="evidence" value="ECO:0007669"/>
    <property type="project" value="InterPro"/>
</dbReference>
<feature type="transmembrane region" description="Helical" evidence="10">
    <location>
        <begin position="548"/>
        <end position="574"/>
    </location>
</feature>
<feature type="region of interest" description="Disordered" evidence="9">
    <location>
        <begin position="1"/>
        <end position="48"/>
    </location>
</feature>
<keyword evidence="3" id="KW-0813">Transport</keyword>
<dbReference type="InterPro" id="IPR043926">
    <property type="entry name" value="ABCG_dom"/>
</dbReference>
<protein>
    <submittedName>
        <fullName evidence="12">ABC-type branched-chain amino acid transport system, ATPase component</fullName>
    </submittedName>
</protein>
<feature type="transmembrane region" description="Helical" evidence="10">
    <location>
        <begin position="1154"/>
        <end position="1171"/>
    </location>
</feature>
<comment type="caution">
    <text evidence="12">The sequence shown here is derived from an EMBL/GenBank/DDBJ whole genome shotgun (WGS) entry which is preliminary data.</text>
</comment>
<keyword evidence="6" id="KW-0067">ATP-binding</keyword>